<dbReference type="AlphaFoldDB" id="A0AAD5QT18"/>
<organism evidence="1 2">
    <name type="scientific">Parelaphostrongylus tenuis</name>
    <name type="common">Meningeal worm</name>
    <dbReference type="NCBI Taxonomy" id="148309"/>
    <lineage>
        <taxon>Eukaryota</taxon>
        <taxon>Metazoa</taxon>
        <taxon>Ecdysozoa</taxon>
        <taxon>Nematoda</taxon>
        <taxon>Chromadorea</taxon>
        <taxon>Rhabditida</taxon>
        <taxon>Rhabditina</taxon>
        <taxon>Rhabditomorpha</taxon>
        <taxon>Strongyloidea</taxon>
        <taxon>Metastrongylidae</taxon>
        <taxon>Parelaphostrongylus</taxon>
    </lineage>
</organism>
<keyword evidence="2" id="KW-1185">Reference proteome</keyword>
<accession>A0AAD5QT18</accession>
<reference evidence="1" key="1">
    <citation type="submission" date="2021-06" db="EMBL/GenBank/DDBJ databases">
        <title>Parelaphostrongylus tenuis whole genome reference sequence.</title>
        <authorList>
            <person name="Garwood T.J."/>
            <person name="Larsen P.A."/>
            <person name="Fountain-Jones N.M."/>
            <person name="Garbe J.R."/>
            <person name="Macchietto M.G."/>
            <person name="Kania S.A."/>
            <person name="Gerhold R.W."/>
            <person name="Richards J.E."/>
            <person name="Wolf T.M."/>
        </authorList>
    </citation>
    <scope>NUCLEOTIDE SEQUENCE</scope>
    <source>
        <strain evidence="1">MNPRO001-30</strain>
        <tissue evidence="1">Meninges</tissue>
    </source>
</reference>
<proteinExistence type="predicted"/>
<gene>
    <name evidence="1" type="ORF">KIN20_020164</name>
</gene>
<evidence type="ECO:0000313" key="2">
    <source>
        <dbReference type="Proteomes" id="UP001196413"/>
    </source>
</evidence>
<protein>
    <submittedName>
        <fullName evidence="1">Uncharacterized protein</fullName>
    </submittedName>
</protein>
<dbReference type="Proteomes" id="UP001196413">
    <property type="component" value="Unassembled WGS sequence"/>
</dbReference>
<name>A0AAD5QT18_PARTN</name>
<sequence length="59" mass="6378">MLTDIGSASHSGSFIRKQLLIVLLSFVEQHAVPVFEEAKVKQVIERALLLAPDCGSVGE</sequence>
<comment type="caution">
    <text evidence="1">The sequence shown here is derived from an EMBL/GenBank/DDBJ whole genome shotgun (WGS) entry which is preliminary data.</text>
</comment>
<dbReference type="EMBL" id="JAHQIW010004081">
    <property type="protein sequence ID" value="KAJ1361017.1"/>
    <property type="molecule type" value="Genomic_DNA"/>
</dbReference>
<evidence type="ECO:0000313" key="1">
    <source>
        <dbReference type="EMBL" id="KAJ1361017.1"/>
    </source>
</evidence>